<accession>A0A098LHH2</accession>
<evidence type="ECO:0000313" key="3">
    <source>
        <dbReference type="Proteomes" id="UP000030185"/>
    </source>
</evidence>
<dbReference type="InterPro" id="IPR018966">
    <property type="entry name" value="VTC_domain"/>
</dbReference>
<dbReference type="STRING" id="153721.MYP_3655"/>
<evidence type="ECO:0000313" key="2">
    <source>
        <dbReference type="EMBL" id="GAL86426.1"/>
    </source>
</evidence>
<dbReference type="Gene3D" id="3.20.100.30">
    <property type="entry name" value="VTC, catalytic tunnel domain"/>
    <property type="match status" value="1"/>
</dbReference>
<dbReference type="Proteomes" id="UP000030185">
    <property type="component" value="Unassembled WGS sequence"/>
</dbReference>
<dbReference type="GO" id="GO:0006799">
    <property type="term" value="P:polyphosphate biosynthetic process"/>
    <property type="evidence" value="ECO:0007669"/>
    <property type="project" value="UniProtKB-ARBA"/>
</dbReference>
<proteinExistence type="predicted"/>
<dbReference type="RefSeq" id="WP_045466350.1">
    <property type="nucleotide sequence ID" value="NZ_BBLT01000008.1"/>
</dbReference>
<dbReference type="EMBL" id="BBLT01000008">
    <property type="protein sequence ID" value="GAL86426.1"/>
    <property type="molecule type" value="Genomic_DNA"/>
</dbReference>
<dbReference type="CDD" id="cd07750">
    <property type="entry name" value="PolyPPase_VTC_like"/>
    <property type="match status" value="1"/>
</dbReference>
<name>A0A098LHH2_9BACT</name>
<dbReference type="AlphaFoldDB" id="A0A098LHH2"/>
<evidence type="ECO:0000259" key="1">
    <source>
        <dbReference type="Pfam" id="PF09359"/>
    </source>
</evidence>
<organism evidence="2 3">
    <name type="scientific">Sporocytophaga myxococcoides</name>
    <dbReference type="NCBI Taxonomy" id="153721"/>
    <lineage>
        <taxon>Bacteria</taxon>
        <taxon>Pseudomonadati</taxon>
        <taxon>Bacteroidota</taxon>
        <taxon>Cytophagia</taxon>
        <taxon>Cytophagales</taxon>
        <taxon>Cytophagaceae</taxon>
        <taxon>Sporocytophaga</taxon>
    </lineage>
</organism>
<feature type="domain" description="VTC" evidence="1">
    <location>
        <begin position="4"/>
        <end position="236"/>
    </location>
</feature>
<dbReference type="eggNOG" id="COG5036">
    <property type="taxonomic scope" value="Bacteria"/>
</dbReference>
<comment type="caution">
    <text evidence="2">The sequence shown here is derived from an EMBL/GenBank/DDBJ whole genome shotgun (WGS) entry which is preliminary data.</text>
</comment>
<keyword evidence="3" id="KW-1185">Reference proteome</keyword>
<dbReference type="InterPro" id="IPR042267">
    <property type="entry name" value="VTC_sf"/>
</dbReference>
<dbReference type="Pfam" id="PF09359">
    <property type="entry name" value="VTC"/>
    <property type="match status" value="1"/>
</dbReference>
<protein>
    <recommendedName>
        <fullName evidence="1">VTC domain-containing protein</fullName>
    </recommendedName>
</protein>
<reference evidence="2 3" key="1">
    <citation type="submission" date="2014-09" db="EMBL/GenBank/DDBJ databases">
        <title>Sporocytophaga myxococcoides PG-01 genome sequencing.</title>
        <authorList>
            <person name="Liu L."/>
            <person name="Gao P.J."/>
            <person name="Chen G.J."/>
            <person name="Wang L.S."/>
        </authorList>
    </citation>
    <scope>NUCLEOTIDE SEQUENCE [LARGE SCALE GENOMIC DNA]</scope>
    <source>
        <strain evidence="2 3">PG-01</strain>
    </source>
</reference>
<sequence length="260" mass="31060">MKLRYERKYFVPNDRLDELRTRLMPFVFPDVHTKVGESGLSQYTVRSIYYDTPFMEYYYEKKEGLEFRNKFRIRGYDNQNENSIVFLEIKRKLSNRIGKHRATLKYSDLKSLLTTGNTKDYINGPKLPKALKDADKFLFYYYSKSLKPVNLVVYDREAFHGKFNDEVRITFDKNVRTSIYPTIDELYSEDRLKLITPGYFVLEIKYYNIMPLWARSIVEEFSLQLEAISKYSSGLDIHHTTYGTMRFSPISLSRNPFYRL</sequence>
<gene>
    <name evidence="2" type="ORF">MYP_3655</name>
</gene>